<evidence type="ECO:0000313" key="2">
    <source>
        <dbReference type="EMBL" id="MCI2286035.1"/>
    </source>
</evidence>
<dbReference type="Proteomes" id="UP001139646">
    <property type="component" value="Unassembled WGS sequence"/>
</dbReference>
<evidence type="ECO:0000313" key="3">
    <source>
        <dbReference type="Proteomes" id="UP001139646"/>
    </source>
</evidence>
<name>A0ABS9X7F5_9GAMM</name>
<evidence type="ECO:0000256" key="1">
    <source>
        <dbReference type="SAM" id="Phobius"/>
    </source>
</evidence>
<keyword evidence="1" id="KW-0472">Membrane</keyword>
<reference evidence="2" key="1">
    <citation type="submission" date="2022-01" db="EMBL/GenBank/DDBJ databases">
        <title>Colwellia maritima, isolated from seawater.</title>
        <authorList>
            <person name="Kristyanto S."/>
            <person name="Jung J."/>
            <person name="Jeon C.O."/>
        </authorList>
    </citation>
    <scope>NUCLEOTIDE SEQUENCE</scope>
    <source>
        <strain evidence="2">MSW7</strain>
    </source>
</reference>
<keyword evidence="3" id="KW-1185">Reference proteome</keyword>
<keyword evidence="1" id="KW-1133">Transmembrane helix</keyword>
<protein>
    <submittedName>
        <fullName evidence="2">Uncharacterized protein</fullName>
    </submittedName>
</protein>
<proteinExistence type="predicted"/>
<dbReference type="EMBL" id="JAKKSL010000007">
    <property type="protein sequence ID" value="MCI2286035.1"/>
    <property type="molecule type" value="Genomic_DNA"/>
</dbReference>
<comment type="caution">
    <text evidence="2">The sequence shown here is derived from an EMBL/GenBank/DDBJ whole genome shotgun (WGS) entry which is preliminary data.</text>
</comment>
<accession>A0ABS9X7F5</accession>
<feature type="transmembrane region" description="Helical" evidence="1">
    <location>
        <begin position="6"/>
        <end position="23"/>
    </location>
</feature>
<dbReference type="RefSeq" id="WP_242289140.1">
    <property type="nucleotide sequence ID" value="NZ_JAKKSL010000007.1"/>
</dbReference>
<sequence>MYGGVTPAFFHVFVVLALVLPLFKRSIRVDTVTKKLMYHSNIPGEPWCLVFDKPMFDIERDRRIGTLIIKTSKEEFNTQITEGYEKVKDMEVALIKEVLL</sequence>
<organism evidence="2 3">
    <name type="scientific">Colwellia maritima</name>
    <dbReference type="NCBI Taxonomy" id="2912588"/>
    <lineage>
        <taxon>Bacteria</taxon>
        <taxon>Pseudomonadati</taxon>
        <taxon>Pseudomonadota</taxon>
        <taxon>Gammaproteobacteria</taxon>
        <taxon>Alteromonadales</taxon>
        <taxon>Colwelliaceae</taxon>
        <taxon>Colwellia</taxon>
    </lineage>
</organism>
<keyword evidence="1" id="KW-0812">Transmembrane</keyword>
<gene>
    <name evidence="2" type="ORF">L3081_24750</name>
</gene>